<evidence type="ECO:0000313" key="3">
    <source>
        <dbReference type="Proteomes" id="UP000694660"/>
    </source>
</evidence>
<feature type="transmembrane region" description="Helical" evidence="1">
    <location>
        <begin position="288"/>
        <end position="308"/>
    </location>
</feature>
<evidence type="ECO:0008006" key="4">
    <source>
        <dbReference type="Google" id="ProtNLM"/>
    </source>
</evidence>
<dbReference type="AlphaFoldDB" id="A0A944DBJ1"/>
<sequence>MPALQPALHAQRTGPAGRLWFALSALAALAALGLWAWHHPLDRVAAVGIAALAVLLFLARPSAWLVLLPALWPVIDLAPLTGWIHVTESDALVLAVVAGVGLREAQAPPLPAHGAAAFRLSPIALLVALLWLASYGVSAWRTPVPLPPFDPSLFAGYKTPLNGLRLLKAPLLLLLLLPCLHAAGRARGAGALDRLTLGMTLGLLTASAVAVWERYAFPGLTNFSADYRTTGLFWEMHVGGAALDAWLALTLPFALAGFLRARTLSGRLLFLAVLAVGGYAILTTFSRGLYAAVAVSLVLLLLAGRLRAPRTRVADNAPRPLPGGAWLAAAVLVGAAMLMFAGGGYRGLAALLGFALAAYLLGDAARRLSGAQRLLALGAGLALGALTLASPAIDKGPYLAFGALCGVALVAAVLSFRRPEALAPARVGLVFTAASAVAAAVVGSYWGEGMGEAGIMAAAAAGLLVLAVQLMLPRPLWQHAGEGVAHALLALGVAGALATGATSYYVGERFSTVSEDLEGRMAHWREGAALLRTPADTWLGLGLGRYPEAYFWSGPLAANAGSWELPEEDGNRYTRLGAARHVLGFGELFRVSQHVAADTTGPFHYRMKVRAPERSSLHVEICRKHLLYTQSCAITTVPVESAQWTDVQGPMEAGSLTDLVDPHFRPSVLSLATAGRAPVDVDDIEIIDSAGRSLVANGDFQAGVDRWFFSSDRHHLPWHAKSLFLHVWVEQGVLGMVMLGVMLLAAAGRVALGRVRTHPMAAPLLAGLAGFVAVGIFDSLLDMPRMTLMLLFTAWLALCLNPAALKEAPGRP</sequence>
<feature type="transmembrane region" description="Helical" evidence="1">
    <location>
        <begin position="83"/>
        <end position="102"/>
    </location>
</feature>
<feature type="transmembrane region" description="Helical" evidence="1">
    <location>
        <begin position="374"/>
        <end position="393"/>
    </location>
</feature>
<keyword evidence="1" id="KW-0812">Transmembrane</keyword>
<evidence type="ECO:0000313" key="2">
    <source>
        <dbReference type="EMBL" id="MBT0962367.1"/>
    </source>
</evidence>
<feature type="transmembrane region" description="Helical" evidence="1">
    <location>
        <begin position="320"/>
        <end position="339"/>
    </location>
</feature>
<gene>
    <name evidence="2" type="ORF">I8J34_14395</name>
</gene>
<protein>
    <recommendedName>
        <fullName evidence="4">O-antigen ligase family protein</fullName>
    </recommendedName>
</protein>
<dbReference type="Proteomes" id="UP000694660">
    <property type="component" value="Unassembled WGS sequence"/>
</dbReference>
<feature type="transmembrane region" description="Helical" evidence="1">
    <location>
        <begin position="484"/>
        <end position="506"/>
    </location>
</feature>
<name>A0A944DBJ1_DENI1</name>
<dbReference type="Gene3D" id="2.60.120.260">
    <property type="entry name" value="Galactose-binding domain-like"/>
    <property type="match status" value="1"/>
</dbReference>
<feature type="transmembrane region" description="Helical" evidence="1">
    <location>
        <begin position="195"/>
        <end position="212"/>
    </location>
</feature>
<feature type="transmembrane region" description="Helical" evidence="1">
    <location>
        <begin position="20"/>
        <end position="37"/>
    </location>
</feature>
<feature type="transmembrane region" description="Helical" evidence="1">
    <location>
        <begin position="453"/>
        <end position="472"/>
    </location>
</feature>
<feature type="transmembrane region" description="Helical" evidence="1">
    <location>
        <begin position="264"/>
        <end position="282"/>
    </location>
</feature>
<keyword evidence="3" id="KW-1185">Reference proteome</keyword>
<dbReference type="EMBL" id="JAEKFT010000016">
    <property type="protein sequence ID" value="MBT0962367.1"/>
    <property type="molecule type" value="Genomic_DNA"/>
</dbReference>
<reference evidence="3" key="1">
    <citation type="journal article" date="2022" name="ISME J.">
        <title>Genetic and phylogenetic analysis of dissimilatory iodate-reducing bacteria identifies potential niches across the world's oceans.</title>
        <authorList>
            <person name="Reyes-Umana V."/>
            <person name="Henning Z."/>
            <person name="Lee K."/>
            <person name="Barnum T.P."/>
            <person name="Coates J.D."/>
        </authorList>
    </citation>
    <scope>NUCLEOTIDE SEQUENCE [LARGE SCALE GENOMIC DNA]</scope>
    <source>
        <strain evidence="3">IR12</strain>
    </source>
</reference>
<feature type="transmembrane region" description="Helical" evidence="1">
    <location>
        <begin position="764"/>
        <end position="781"/>
    </location>
</feature>
<feature type="transmembrane region" description="Helical" evidence="1">
    <location>
        <begin position="44"/>
        <end position="63"/>
    </location>
</feature>
<proteinExistence type="predicted"/>
<organism evidence="2 3">
    <name type="scientific">Denitromonas iodatirespirans</name>
    <dbReference type="NCBI Taxonomy" id="2795389"/>
    <lineage>
        <taxon>Bacteria</taxon>
        <taxon>Pseudomonadati</taxon>
        <taxon>Pseudomonadota</taxon>
        <taxon>Betaproteobacteria</taxon>
        <taxon>Rhodocyclales</taxon>
        <taxon>Zoogloeaceae</taxon>
        <taxon>Denitromonas</taxon>
    </lineage>
</organism>
<dbReference type="RefSeq" id="WP_214362318.1">
    <property type="nucleotide sequence ID" value="NZ_JAEKFT010000016.1"/>
</dbReference>
<feature type="transmembrane region" description="Helical" evidence="1">
    <location>
        <begin position="123"/>
        <end position="143"/>
    </location>
</feature>
<feature type="transmembrane region" description="Helical" evidence="1">
    <location>
        <begin position="232"/>
        <end position="257"/>
    </location>
</feature>
<comment type="caution">
    <text evidence="2">The sequence shown here is derived from an EMBL/GenBank/DDBJ whole genome shotgun (WGS) entry which is preliminary data.</text>
</comment>
<feature type="transmembrane region" description="Helical" evidence="1">
    <location>
        <begin position="428"/>
        <end position="447"/>
    </location>
</feature>
<feature type="transmembrane region" description="Helical" evidence="1">
    <location>
        <begin position="732"/>
        <end position="752"/>
    </location>
</feature>
<feature type="transmembrane region" description="Helical" evidence="1">
    <location>
        <begin position="345"/>
        <end position="362"/>
    </location>
</feature>
<feature type="transmembrane region" description="Helical" evidence="1">
    <location>
        <begin position="399"/>
        <end position="416"/>
    </location>
</feature>
<evidence type="ECO:0000256" key="1">
    <source>
        <dbReference type="SAM" id="Phobius"/>
    </source>
</evidence>
<feature type="transmembrane region" description="Helical" evidence="1">
    <location>
        <begin position="787"/>
        <end position="805"/>
    </location>
</feature>
<keyword evidence="1" id="KW-1133">Transmembrane helix</keyword>
<feature type="transmembrane region" description="Helical" evidence="1">
    <location>
        <begin position="163"/>
        <end position="183"/>
    </location>
</feature>
<accession>A0A944DBJ1</accession>
<keyword evidence="1" id="KW-0472">Membrane</keyword>